<dbReference type="EMBL" id="JAVDXO010000002">
    <property type="protein sequence ID" value="MDR7305774.1"/>
    <property type="molecule type" value="Genomic_DNA"/>
</dbReference>
<dbReference type="InterPro" id="IPR025997">
    <property type="entry name" value="SBP_2_dom"/>
</dbReference>
<dbReference type="SUPFAM" id="SSF53822">
    <property type="entry name" value="Periplasmic binding protein-like I"/>
    <property type="match status" value="1"/>
</dbReference>
<dbReference type="Pfam" id="PF13407">
    <property type="entry name" value="Peripla_BP_4"/>
    <property type="match status" value="1"/>
</dbReference>
<evidence type="ECO:0000256" key="1">
    <source>
        <dbReference type="ARBA" id="ARBA00023015"/>
    </source>
</evidence>
<evidence type="ECO:0000259" key="4">
    <source>
        <dbReference type="PROSITE" id="PS50932"/>
    </source>
</evidence>
<organism evidence="5 6">
    <name type="scientific">Rhodoferax saidenbachensis</name>
    <dbReference type="NCBI Taxonomy" id="1484693"/>
    <lineage>
        <taxon>Bacteria</taxon>
        <taxon>Pseudomonadati</taxon>
        <taxon>Pseudomonadota</taxon>
        <taxon>Betaproteobacteria</taxon>
        <taxon>Burkholderiales</taxon>
        <taxon>Comamonadaceae</taxon>
        <taxon>Rhodoferax</taxon>
    </lineage>
</organism>
<dbReference type="InterPro" id="IPR000843">
    <property type="entry name" value="HTH_LacI"/>
</dbReference>
<dbReference type="CDD" id="cd01392">
    <property type="entry name" value="HTH_LacI"/>
    <property type="match status" value="1"/>
</dbReference>
<dbReference type="Pfam" id="PF00356">
    <property type="entry name" value="LacI"/>
    <property type="match status" value="1"/>
</dbReference>
<dbReference type="Gene3D" id="3.40.50.2300">
    <property type="match status" value="2"/>
</dbReference>
<keyword evidence="2" id="KW-0238">DNA-binding</keyword>
<dbReference type="InterPro" id="IPR028082">
    <property type="entry name" value="Peripla_BP_I"/>
</dbReference>
<gene>
    <name evidence="5" type="ORF">J2X15_001052</name>
</gene>
<dbReference type="PANTHER" id="PTHR30146">
    <property type="entry name" value="LACI-RELATED TRANSCRIPTIONAL REPRESSOR"/>
    <property type="match status" value="1"/>
</dbReference>
<evidence type="ECO:0000256" key="2">
    <source>
        <dbReference type="ARBA" id="ARBA00023125"/>
    </source>
</evidence>
<dbReference type="PROSITE" id="PS00356">
    <property type="entry name" value="HTH_LACI_1"/>
    <property type="match status" value="1"/>
</dbReference>
<dbReference type="RefSeq" id="WP_310340036.1">
    <property type="nucleotide sequence ID" value="NZ_JAVDXO010000002.1"/>
</dbReference>
<sequence length="339" mass="36705">MTNPTMQDVARLAGVGVATVDRVINGRAAVRPATSQRVLQAAKDLGFHRSGLIERRVQQEARTVRLGFLLQSQASPFYRALGQALRQQVLSRRPAVGTPVIEFMEEFTPRHVAERLNAVAAVVDAVALVAADHPVINHAVEQVRGLGVPVFTLVTDLTSTTRSGYVGVDNRKMGRMAAWSVAQLCPQPGKVGLLLGSHRYVCQEECEASFRSYLREYAPQFQVLETLVSLEDVELARKATLELLLCHPDLVGVYVAGGGIEGVLDALREAAIPGLITVCHDLTDITRRALLEGQATVVLSHPREAMAQRLVDRMVGAVAGERPLGLAALPFHTYTAANV</sequence>
<dbReference type="PANTHER" id="PTHR30146:SF152">
    <property type="entry name" value="TRANSCRIPTIONAL REGULATORY PROTEIN"/>
    <property type="match status" value="1"/>
</dbReference>
<evidence type="ECO:0000313" key="5">
    <source>
        <dbReference type="EMBL" id="MDR7305774.1"/>
    </source>
</evidence>
<dbReference type="Gene3D" id="1.10.260.40">
    <property type="entry name" value="lambda repressor-like DNA-binding domains"/>
    <property type="match status" value="1"/>
</dbReference>
<protein>
    <submittedName>
        <fullName evidence="5">LacI family transcriptional regulator</fullName>
    </submittedName>
</protein>
<name>A0ABU1ZJQ0_9BURK</name>
<dbReference type="PROSITE" id="PS50932">
    <property type="entry name" value="HTH_LACI_2"/>
    <property type="match status" value="1"/>
</dbReference>
<reference evidence="5 6" key="1">
    <citation type="submission" date="2023-07" db="EMBL/GenBank/DDBJ databases">
        <title>Sorghum-associated microbial communities from plants grown in Nebraska, USA.</title>
        <authorList>
            <person name="Schachtman D."/>
        </authorList>
    </citation>
    <scope>NUCLEOTIDE SEQUENCE [LARGE SCALE GENOMIC DNA]</scope>
    <source>
        <strain evidence="5 6">BE308</strain>
    </source>
</reference>
<evidence type="ECO:0000256" key="3">
    <source>
        <dbReference type="ARBA" id="ARBA00023163"/>
    </source>
</evidence>
<comment type="caution">
    <text evidence="5">The sequence shown here is derived from an EMBL/GenBank/DDBJ whole genome shotgun (WGS) entry which is preliminary data.</text>
</comment>
<dbReference type="CDD" id="cd06307">
    <property type="entry name" value="PBP1_sugar_binding"/>
    <property type="match status" value="1"/>
</dbReference>
<proteinExistence type="predicted"/>
<keyword evidence="3" id="KW-0804">Transcription</keyword>
<dbReference type="PRINTS" id="PR00036">
    <property type="entry name" value="HTHLACI"/>
</dbReference>
<dbReference type="SMART" id="SM00354">
    <property type="entry name" value="HTH_LACI"/>
    <property type="match status" value="1"/>
</dbReference>
<dbReference type="Proteomes" id="UP001268089">
    <property type="component" value="Unassembled WGS sequence"/>
</dbReference>
<accession>A0ABU1ZJQ0</accession>
<keyword evidence="1" id="KW-0805">Transcription regulation</keyword>
<feature type="domain" description="HTH lacI-type" evidence="4">
    <location>
        <begin position="4"/>
        <end position="58"/>
    </location>
</feature>
<dbReference type="SUPFAM" id="SSF47413">
    <property type="entry name" value="lambda repressor-like DNA-binding domains"/>
    <property type="match status" value="1"/>
</dbReference>
<dbReference type="InterPro" id="IPR010982">
    <property type="entry name" value="Lambda_DNA-bd_dom_sf"/>
</dbReference>
<evidence type="ECO:0000313" key="6">
    <source>
        <dbReference type="Proteomes" id="UP001268089"/>
    </source>
</evidence>
<keyword evidence="6" id="KW-1185">Reference proteome</keyword>